<organism evidence="1 2">
    <name type="scientific">Funneliformis geosporum</name>
    <dbReference type="NCBI Taxonomy" id="1117311"/>
    <lineage>
        <taxon>Eukaryota</taxon>
        <taxon>Fungi</taxon>
        <taxon>Fungi incertae sedis</taxon>
        <taxon>Mucoromycota</taxon>
        <taxon>Glomeromycotina</taxon>
        <taxon>Glomeromycetes</taxon>
        <taxon>Glomerales</taxon>
        <taxon>Glomeraceae</taxon>
        <taxon>Funneliformis</taxon>
    </lineage>
</organism>
<dbReference type="AlphaFoldDB" id="A0A9W4X044"/>
<feature type="non-terminal residue" evidence="1">
    <location>
        <position position="71"/>
    </location>
</feature>
<protein>
    <submittedName>
        <fullName evidence="1">19715_t:CDS:1</fullName>
    </submittedName>
</protein>
<sequence length="71" mass="8651">CYSKKLERNKTFRTERKTENLQEQLAHLHFSLRLEEQKRLLADELLEVHQNSQELCEELKDRDNTILLLRD</sequence>
<proteinExistence type="predicted"/>
<gene>
    <name evidence="1" type="ORF">FWILDA_LOCUS18484</name>
</gene>
<keyword evidence="2" id="KW-1185">Reference proteome</keyword>
<evidence type="ECO:0000313" key="2">
    <source>
        <dbReference type="Proteomes" id="UP001153678"/>
    </source>
</evidence>
<name>A0A9W4X044_9GLOM</name>
<feature type="non-terminal residue" evidence="1">
    <location>
        <position position="1"/>
    </location>
</feature>
<comment type="caution">
    <text evidence="1">The sequence shown here is derived from an EMBL/GenBank/DDBJ whole genome shotgun (WGS) entry which is preliminary data.</text>
</comment>
<reference evidence="1" key="1">
    <citation type="submission" date="2022-08" db="EMBL/GenBank/DDBJ databases">
        <authorList>
            <person name="Kallberg Y."/>
            <person name="Tangrot J."/>
            <person name="Rosling A."/>
        </authorList>
    </citation>
    <scope>NUCLEOTIDE SEQUENCE</scope>
    <source>
        <strain evidence="1">Wild A</strain>
    </source>
</reference>
<accession>A0A9W4X044</accession>
<dbReference type="Proteomes" id="UP001153678">
    <property type="component" value="Unassembled WGS sequence"/>
</dbReference>
<dbReference type="EMBL" id="CAMKVN010018190">
    <property type="protein sequence ID" value="CAI2198260.1"/>
    <property type="molecule type" value="Genomic_DNA"/>
</dbReference>
<evidence type="ECO:0000313" key="1">
    <source>
        <dbReference type="EMBL" id="CAI2198260.1"/>
    </source>
</evidence>